<dbReference type="RefSeq" id="WP_240826938.1">
    <property type="nucleotide sequence ID" value="NZ_JAKWBL010000001.1"/>
</dbReference>
<dbReference type="EMBL" id="JAKWBL010000001">
    <property type="protein sequence ID" value="MCH5597558.1"/>
    <property type="molecule type" value="Genomic_DNA"/>
</dbReference>
<gene>
    <name evidence="1" type="ORF">MKP09_06375</name>
</gene>
<dbReference type="Proteomes" id="UP001202248">
    <property type="component" value="Unassembled WGS sequence"/>
</dbReference>
<organism evidence="1 2">
    <name type="scientific">Niabella ginsengisoli</name>
    <dbReference type="NCBI Taxonomy" id="522298"/>
    <lineage>
        <taxon>Bacteria</taxon>
        <taxon>Pseudomonadati</taxon>
        <taxon>Bacteroidota</taxon>
        <taxon>Chitinophagia</taxon>
        <taxon>Chitinophagales</taxon>
        <taxon>Chitinophagaceae</taxon>
        <taxon>Niabella</taxon>
    </lineage>
</organism>
<keyword evidence="2" id="KW-1185">Reference proteome</keyword>
<comment type="caution">
    <text evidence="1">The sequence shown here is derived from an EMBL/GenBank/DDBJ whole genome shotgun (WGS) entry which is preliminary data.</text>
</comment>
<protein>
    <submittedName>
        <fullName evidence="1">Uncharacterized protein</fullName>
    </submittedName>
</protein>
<reference evidence="1 2" key="1">
    <citation type="submission" date="2022-02" db="EMBL/GenBank/DDBJ databases">
        <authorList>
            <person name="Min J."/>
        </authorList>
    </citation>
    <scope>NUCLEOTIDE SEQUENCE [LARGE SCALE GENOMIC DNA]</scope>
    <source>
        <strain evidence="1 2">GR10-1</strain>
    </source>
</reference>
<evidence type="ECO:0000313" key="1">
    <source>
        <dbReference type="EMBL" id="MCH5597558.1"/>
    </source>
</evidence>
<accession>A0ABS9SGR2</accession>
<evidence type="ECO:0000313" key="2">
    <source>
        <dbReference type="Proteomes" id="UP001202248"/>
    </source>
</evidence>
<proteinExistence type="predicted"/>
<sequence length="106" mass="11926">MESNNHDNGIRTATSETFSNIQQNRTLIAGKFTVEAPLKPQAVHGLQNMNQLFEYYKPEISVELESANRGISKEILKFKNLTDFDLTNIISQSSVLKNIATKKKAI</sequence>
<name>A0ABS9SGR2_9BACT</name>